<keyword evidence="1" id="KW-0732">Signal</keyword>
<proteinExistence type="predicted"/>
<gene>
    <name evidence="2" type="ORF">IWT30_00868</name>
</gene>
<keyword evidence="3" id="KW-1185">Reference proteome</keyword>
<dbReference type="Proteomes" id="UP000198374">
    <property type="component" value="Unassembled WGS sequence"/>
</dbReference>
<organism evidence="2 3">
    <name type="scientific">Secundilactobacillus mixtipabuli</name>
    <dbReference type="NCBI Taxonomy" id="1435342"/>
    <lineage>
        <taxon>Bacteria</taxon>
        <taxon>Bacillati</taxon>
        <taxon>Bacillota</taxon>
        <taxon>Bacilli</taxon>
        <taxon>Lactobacillales</taxon>
        <taxon>Lactobacillaceae</taxon>
        <taxon>Secundilactobacillus</taxon>
    </lineage>
</organism>
<comment type="caution">
    <text evidence="2">The sequence shown here is derived from an EMBL/GenBank/DDBJ whole genome shotgun (WGS) entry which is preliminary data.</text>
</comment>
<accession>A0A1Z5IAZ3</accession>
<evidence type="ECO:0000313" key="2">
    <source>
        <dbReference type="EMBL" id="GAW98909.1"/>
    </source>
</evidence>
<feature type="signal peptide" evidence="1">
    <location>
        <begin position="1"/>
        <end position="30"/>
    </location>
</feature>
<evidence type="ECO:0000313" key="3">
    <source>
        <dbReference type="Proteomes" id="UP000198374"/>
    </source>
</evidence>
<dbReference type="EMBL" id="BCMF01000004">
    <property type="protein sequence ID" value="GAW98909.1"/>
    <property type="molecule type" value="Genomic_DNA"/>
</dbReference>
<sequence precursor="true">MKKIGTKLLVVLTVALGGIVASQQPTTAHASNTISSTPSGHFKISQADYTFHWQTFKSGNKKGSVLVFGDFKQPAVHYAVPTKYKLSKNRRTLTTYYRLMNKDKLAKTTYRMDVYKYSNSKYRVKLNQYKAGLLPSYKGKTYTATITKSSPAQYFATTYTSVKLLKAVIPDYTQQIQTQFDQGKIKADPSNPDVQKQIRDRAVSDVSKVVQTFVSAYNAR</sequence>
<protein>
    <submittedName>
        <fullName evidence="2">Uncharacterized protein</fullName>
    </submittedName>
</protein>
<dbReference type="RefSeq" id="WP_089108724.1">
    <property type="nucleotide sequence ID" value="NZ_BCMF01000004.1"/>
</dbReference>
<dbReference type="AlphaFoldDB" id="A0A1Z5IAZ3"/>
<name>A0A1Z5IAZ3_9LACO</name>
<dbReference type="OrthoDB" id="2293425at2"/>
<reference evidence="2 3" key="1">
    <citation type="submission" date="2015-11" db="EMBL/GenBank/DDBJ databases">
        <title>Draft genome sequences of new species of the genus Lactobacillus isolated from orchardgrass silage.</title>
        <authorList>
            <person name="Tohno M."/>
            <person name="Tanizawa Y."/>
            <person name="Arita M."/>
        </authorList>
    </citation>
    <scope>NUCLEOTIDE SEQUENCE [LARGE SCALE GENOMIC DNA]</scope>
    <source>
        <strain evidence="2 3">IWT30</strain>
    </source>
</reference>
<feature type="chain" id="PRO_5013165194" evidence="1">
    <location>
        <begin position="31"/>
        <end position="220"/>
    </location>
</feature>
<evidence type="ECO:0000256" key="1">
    <source>
        <dbReference type="SAM" id="SignalP"/>
    </source>
</evidence>